<organism evidence="9 10">
    <name type="scientific">Aspergillus carbonarius (strain ITEM 5010)</name>
    <dbReference type="NCBI Taxonomy" id="602072"/>
    <lineage>
        <taxon>Eukaryota</taxon>
        <taxon>Fungi</taxon>
        <taxon>Dikarya</taxon>
        <taxon>Ascomycota</taxon>
        <taxon>Pezizomycotina</taxon>
        <taxon>Eurotiomycetes</taxon>
        <taxon>Eurotiomycetidae</taxon>
        <taxon>Eurotiales</taxon>
        <taxon>Aspergillaceae</taxon>
        <taxon>Aspergillus</taxon>
        <taxon>Aspergillus subgen. Circumdati</taxon>
    </lineage>
</organism>
<dbReference type="InterPro" id="IPR020846">
    <property type="entry name" value="MFS_dom"/>
</dbReference>
<dbReference type="OrthoDB" id="6612291at2759"/>
<feature type="transmembrane region" description="Helical" evidence="7">
    <location>
        <begin position="187"/>
        <end position="208"/>
    </location>
</feature>
<accession>A0A1R3RC10</accession>
<feature type="transmembrane region" description="Helical" evidence="7">
    <location>
        <begin position="153"/>
        <end position="175"/>
    </location>
</feature>
<feature type="transmembrane region" description="Helical" evidence="7">
    <location>
        <begin position="467"/>
        <end position="488"/>
    </location>
</feature>
<gene>
    <name evidence="9" type="ORF">ASPCADRAFT_133598</name>
</gene>
<dbReference type="PANTHER" id="PTHR48022:SF41">
    <property type="entry name" value="MAJOR FACILITATOR SUPERFAMILY (MFS) PROFILE DOMAIN-CONTAINING PROTEIN"/>
    <property type="match status" value="1"/>
</dbReference>
<keyword evidence="4 7" id="KW-1133">Transmembrane helix</keyword>
<evidence type="ECO:0000256" key="4">
    <source>
        <dbReference type="ARBA" id="ARBA00022989"/>
    </source>
</evidence>
<evidence type="ECO:0000256" key="2">
    <source>
        <dbReference type="ARBA" id="ARBA00010992"/>
    </source>
</evidence>
<sequence length="520" mass="56183">MATDQKSDTSHLEVVDPHAPRTDSFTLGMDDPASSHGGSTWVALRDNPWIVLFCLYGNIGALMYGFDNLVLSLSLSMTAFEETFGTLTNGTYVIPAYWQSLWNALSQVATMGGATLAGPLQDRGGRRAAFLTAACLSAAGIAIVYTASTPGAFLAGKIVNGLSLGLALTTGQTYISEITSLQLRGIALSGYTFCMNLGYLIAASVALPRMSMPSDAAYKVLFAAGWVWPGVILVFLPFLPESPYYLVMKNQRDKAGRMLVRLGNSPASTPLILHDIVRTHEEEHLRHEAAHDARFRECFQGGNWRRTRIILYCNALSQVIGSSFMTNGPYFLVQAGMSAAKTGMMTELGIAFGIASSLLTGYVMTVCGRRSLVMFGIGLSTGLFTVMGIAGCFPHSKAALWVVGIFLELSWWVYGPAIGPAMAIAGEISSVRLRAKSLALGFTFNYFCSTVWNVVMPYLYNSNEADLGGLIGWIFAGMGAVMLGVLYWELPETKGRTFEELDEMFTAGVPTRRFGGTQQG</sequence>
<dbReference type="SUPFAM" id="SSF103473">
    <property type="entry name" value="MFS general substrate transporter"/>
    <property type="match status" value="1"/>
</dbReference>
<dbReference type="PROSITE" id="PS00217">
    <property type="entry name" value="SUGAR_TRANSPORT_2"/>
    <property type="match status" value="1"/>
</dbReference>
<dbReference type="OMA" id="MYMPQIV"/>
<evidence type="ECO:0000256" key="1">
    <source>
        <dbReference type="ARBA" id="ARBA00004141"/>
    </source>
</evidence>
<proteinExistence type="inferred from homology"/>
<dbReference type="GO" id="GO:0016020">
    <property type="term" value="C:membrane"/>
    <property type="evidence" value="ECO:0007669"/>
    <property type="project" value="UniProtKB-SubCell"/>
</dbReference>
<evidence type="ECO:0000256" key="7">
    <source>
        <dbReference type="SAM" id="Phobius"/>
    </source>
</evidence>
<dbReference type="VEuPathDB" id="FungiDB:ASPCADRAFT_133598"/>
<dbReference type="Pfam" id="PF00083">
    <property type="entry name" value="Sugar_tr"/>
    <property type="match status" value="1"/>
</dbReference>
<dbReference type="GO" id="GO:0005351">
    <property type="term" value="F:carbohydrate:proton symporter activity"/>
    <property type="evidence" value="ECO:0007669"/>
    <property type="project" value="TreeGrafter"/>
</dbReference>
<comment type="subcellular location">
    <subcellularLocation>
        <location evidence="1">Membrane</location>
        <topology evidence="1">Multi-pass membrane protein</topology>
    </subcellularLocation>
</comment>
<feature type="transmembrane region" description="Helical" evidence="7">
    <location>
        <begin position="49"/>
        <end position="66"/>
    </location>
</feature>
<comment type="similarity">
    <text evidence="2">Belongs to the major facilitator superfamily. Sugar transporter (TC 2.A.1.1) family.</text>
</comment>
<dbReference type="FunFam" id="1.20.1250.20:FF:000078">
    <property type="entry name" value="MFS maltose transporter, putative"/>
    <property type="match status" value="1"/>
</dbReference>
<feature type="transmembrane region" description="Helical" evidence="7">
    <location>
        <begin position="399"/>
        <end position="425"/>
    </location>
</feature>
<feature type="transmembrane region" description="Helical" evidence="7">
    <location>
        <begin position="309"/>
        <end position="332"/>
    </location>
</feature>
<dbReference type="Gene3D" id="1.20.1250.20">
    <property type="entry name" value="MFS general substrate transporter like domains"/>
    <property type="match status" value="1"/>
</dbReference>
<dbReference type="EMBL" id="KV907508">
    <property type="protein sequence ID" value="OOF92020.1"/>
    <property type="molecule type" value="Genomic_DNA"/>
</dbReference>
<dbReference type="InterPro" id="IPR005829">
    <property type="entry name" value="Sugar_transporter_CS"/>
</dbReference>
<evidence type="ECO:0000256" key="5">
    <source>
        <dbReference type="ARBA" id="ARBA00023136"/>
    </source>
</evidence>
<feature type="transmembrane region" description="Helical" evidence="7">
    <location>
        <begin position="372"/>
        <end position="393"/>
    </location>
</feature>
<dbReference type="Proteomes" id="UP000188318">
    <property type="component" value="Unassembled WGS sequence"/>
</dbReference>
<reference evidence="10" key="1">
    <citation type="journal article" date="2017" name="Genome Biol.">
        <title>Comparative genomics reveals high biological diversity and specific adaptations in the industrially and medically important fungal genus Aspergillus.</title>
        <authorList>
            <person name="de Vries R.P."/>
            <person name="Riley R."/>
            <person name="Wiebenga A."/>
            <person name="Aguilar-Osorio G."/>
            <person name="Amillis S."/>
            <person name="Uchima C.A."/>
            <person name="Anderluh G."/>
            <person name="Asadollahi M."/>
            <person name="Askin M."/>
            <person name="Barry K."/>
            <person name="Battaglia E."/>
            <person name="Bayram O."/>
            <person name="Benocci T."/>
            <person name="Braus-Stromeyer S.A."/>
            <person name="Caldana C."/>
            <person name="Canovas D."/>
            <person name="Cerqueira G.C."/>
            <person name="Chen F."/>
            <person name="Chen W."/>
            <person name="Choi C."/>
            <person name="Clum A."/>
            <person name="Dos Santos R.A."/>
            <person name="Damasio A.R."/>
            <person name="Diallinas G."/>
            <person name="Emri T."/>
            <person name="Fekete E."/>
            <person name="Flipphi M."/>
            <person name="Freyberg S."/>
            <person name="Gallo A."/>
            <person name="Gournas C."/>
            <person name="Habgood R."/>
            <person name="Hainaut M."/>
            <person name="Harispe M.L."/>
            <person name="Henrissat B."/>
            <person name="Hilden K.S."/>
            <person name="Hope R."/>
            <person name="Hossain A."/>
            <person name="Karabika E."/>
            <person name="Karaffa L."/>
            <person name="Karanyi Z."/>
            <person name="Krasevec N."/>
            <person name="Kuo A."/>
            <person name="Kusch H."/>
            <person name="LaButti K."/>
            <person name="Lagendijk E.L."/>
            <person name="Lapidus A."/>
            <person name="Levasseur A."/>
            <person name="Lindquist E."/>
            <person name="Lipzen A."/>
            <person name="Logrieco A.F."/>
            <person name="MacCabe A."/>
            <person name="Maekelae M.R."/>
            <person name="Malavazi I."/>
            <person name="Melin P."/>
            <person name="Meyer V."/>
            <person name="Mielnichuk N."/>
            <person name="Miskei M."/>
            <person name="Molnar A.P."/>
            <person name="Mule G."/>
            <person name="Ngan C.Y."/>
            <person name="Orejas M."/>
            <person name="Orosz E."/>
            <person name="Ouedraogo J.P."/>
            <person name="Overkamp K.M."/>
            <person name="Park H.-S."/>
            <person name="Perrone G."/>
            <person name="Piumi F."/>
            <person name="Punt P.J."/>
            <person name="Ram A.F."/>
            <person name="Ramon A."/>
            <person name="Rauscher S."/>
            <person name="Record E."/>
            <person name="Riano-Pachon D.M."/>
            <person name="Robert V."/>
            <person name="Roehrig J."/>
            <person name="Ruller R."/>
            <person name="Salamov A."/>
            <person name="Salih N.S."/>
            <person name="Samson R.A."/>
            <person name="Sandor E."/>
            <person name="Sanguinetti M."/>
            <person name="Schuetze T."/>
            <person name="Sepcic K."/>
            <person name="Shelest E."/>
            <person name="Sherlock G."/>
            <person name="Sophianopoulou V."/>
            <person name="Squina F.M."/>
            <person name="Sun H."/>
            <person name="Susca A."/>
            <person name="Todd R.B."/>
            <person name="Tsang A."/>
            <person name="Unkles S.E."/>
            <person name="van de Wiele N."/>
            <person name="van Rossen-Uffink D."/>
            <person name="Oliveira J.V."/>
            <person name="Vesth T.C."/>
            <person name="Visser J."/>
            <person name="Yu J.-H."/>
            <person name="Zhou M."/>
            <person name="Andersen M.R."/>
            <person name="Archer D.B."/>
            <person name="Baker S.E."/>
            <person name="Benoit I."/>
            <person name="Brakhage A.A."/>
            <person name="Braus G.H."/>
            <person name="Fischer R."/>
            <person name="Frisvad J.C."/>
            <person name="Goldman G.H."/>
            <person name="Houbraken J."/>
            <person name="Oakley B."/>
            <person name="Pocsi I."/>
            <person name="Scazzocchio C."/>
            <person name="Seiboth B."/>
            <person name="vanKuyk P.A."/>
            <person name="Wortman J."/>
            <person name="Dyer P.S."/>
            <person name="Grigoriev I.V."/>
        </authorList>
    </citation>
    <scope>NUCLEOTIDE SEQUENCE [LARGE SCALE GENOMIC DNA]</scope>
    <source>
        <strain evidence="10">ITEM 5010</strain>
    </source>
</reference>
<evidence type="ECO:0000313" key="10">
    <source>
        <dbReference type="Proteomes" id="UP000188318"/>
    </source>
</evidence>
<evidence type="ECO:0000256" key="3">
    <source>
        <dbReference type="ARBA" id="ARBA00022692"/>
    </source>
</evidence>
<feature type="region of interest" description="Disordered" evidence="6">
    <location>
        <begin position="1"/>
        <end position="20"/>
    </location>
</feature>
<feature type="transmembrane region" description="Helical" evidence="7">
    <location>
        <begin position="128"/>
        <end position="147"/>
    </location>
</feature>
<feature type="transmembrane region" description="Helical" evidence="7">
    <location>
        <begin position="344"/>
        <end position="365"/>
    </location>
</feature>
<feature type="domain" description="Major facilitator superfamily (MFS) profile" evidence="8">
    <location>
        <begin position="53"/>
        <end position="494"/>
    </location>
</feature>
<feature type="transmembrane region" description="Helical" evidence="7">
    <location>
        <begin position="437"/>
        <end position="455"/>
    </location>
</feature>
<dbReference type="AlphaFoldDB" id="A0A1R3RC10"/>
<dbReference type="InterPro" id="IPR005828">
    <property type="entry name" value="MFS_sugar_transport-like"/>
</dbReference>
<dbReference type="InterPro" id="IPR036259">
    <property type="entry name" value="MFS_trans_sf"/>
</dbReference>
<evidence type="ECO:0000259" key="8">
    <source>
        <dbReference type="PROSITE" id="PS50850"/>
    </source>
</evidence>
<keyword evidence="5 7" id="KW-0472">Membrane</keyword>
<dbReference type="PANTHER" id="PTHR48022">
    <property type="entry name" value="PLASTIDIC GLUCOSE TRANSPORTER 4"/>
    <property type="match status" value="1"/>
</dbReference>
<evidence type="ECO:0000256" key="6">
    <source>
        <dbReference type="SAM" id="MobiDB-lite"/>
    </source>
</evidence>
<dbReference type="PROSITE" id="PS50850">
    <property type="entry name" value="MFS"/>
    <property type="match status" value="1"/>
</dbReference>
<dbReference type="InterPro" id="IPR050360">
    <property type="entry name" value="MFS_Sugar_Transporters"/>
</dbReference>
<protein>
    <recommendedName>
        <fullName evidence="8">Major facilitator superfamily (MFS) profile domain-containing protein</fullName>
    </recommendedName>
</protein>
<evidence type="ECO:0000313" key="9">
    <source>
        <dbReference type="EMBL" id="OOF92020.1"/>
    </source>
</evidence>
<keyword evidence="3 7" id="KW-0812">Transmembrane</keyword>
<feature type="transmembrane region" description="Helical" evidence="7">
    <location>
        <begin position="220"/>
        <end position="239"/>
    </location>
</feature>
<keyword evidence="10" id="KW-1185">Reference proteome</keyword>
<name>A0A1R3RC10_ASPC5</name>